<reference evidence="2 3" key="1">
    <citation type="journal article" date="2016" name="Int. J. Syst. Evol. Microbiol.">
        <title>Nocardioides albidus sp. nov., an actinobacterium isolated from garden soil.</title>
        <authorList>
            <person name="Singh H."/>
            <person name="Du J."/>
            <person name="Trinh H."/>
            <person name="Won K."/>
            <person name="Yang J.E."/>
            <person name="Yin C."/>
            <person name="Kook M."/>
            <person name="Yi T.H."/>
        </authorList>
    </citation>
    <scope>NUCLEOTIDE SEQUENCE [LARGE SCALE GENOMIC DNA]</scope>
    <source>
        <strain evidence="2 3">CCTCC AB 2015297</strain>
    </source>
</reference>
<evidence type="ECO:0000256" key="1">
    <source>
        <dbReference type="SAM" id="SignalP"/>
    </source>
</evidence>
<evidence type="ECO:0000313" key="2">
    <source>
        <dbReference type="EMBL" id="TNM42794.1"/>
    </source>
</evidence>
<sequence length="319" mass="35398">MSGPHRLAAVLILGLALLLAAFADPGHGSRDVTDDDRASIAAPVDAEVAVPDAPTLPSSTPRWRSQRVLPERGMLIAYYGTAGSGSLGVLGESSPKKAFRRLQRAAAPFERPGRPVRPVFELIVSVADARPGKDGDFSHDIRKAGVRRYVDAARELGALLVLDIQTGRTDFLKVARRWSWALEQPHVGLAIDPEWRVRRGQRPGQVIGSVRAGEVNRTSAWLSRLVVEHDLPEKLFVVHQFRTSMVRHIGRIKQRDGLQLLQHVDGFGTPGQKLDTYHAVARPDIFAMGFKLFYDEDVHRMGAKAVHRIRPRVRFVSFQ</sequence>
<dbReference type="OrthoDB" id="9812120at2"/>
<proteinExistence type="predicted"/>
<dbReference type="Proteomes" id="UP000313231">
    <property type="component" value="Unassembled WGS sequence"/>
</dbReference>
<keyword evidence="1" id="KW-0732">Signal</keyword>
<dbReference type="EMBL" id="VDMP01000020">
    <property type="protein sequence ID" value="TNM42794.1"/>
    <property type="molecule type" value="Genomic_DNA"/>
</dbReference>
<feature type="signal peptide" evidence="1">
    <location>
        <begin position="1"/>
        <end position="23"/>
    </location>
</feature>
<dbReference type="RefSeq" id="WP_139622191.1">
    <property type="nucleotide sequence ID" value="NZ_VDMP01000020.1"/>
</dbReference>
<evidence type="ECO:0000313" key="3">
    <source>
        <dbReference type="Proteomes" id="UP000313231"/>
    </source>
</evidence>
<comment type="caution">
    <text evidence="2">The sequence shown here is derived from an EMBL/GenBank/DDBJ whole genome shotgun (WGS) entry which is preliminary data.</text>
</comment>
<organism evidence="2 3">
    <name type="scientific">Nocardioides albidus</name>
    <dbReference type="NCBI Taxonomy" id="1517589"/>
    <lineage>
        <taxon>Bacteria</taxon>
        <taxon>Bacillati</taxon>
        <taxon>Actinomycetota</taxon>
        <taxon>Actinomycetes</taxon>
        <taxon>Propionibacteriales</taxon>
        <taxon>Nocardioidaceae</taxon>
        <taxon>Nocardioides</taxon>
    </lineage>
</organism>
<protein>
    <recommendedName>
        <fullName evidence="4">Lipoprotein</fullName>
    </recommendedName>
</protein>
<dbReference type="AlphaFoldDB" id="A0A5C4W3G2"/>
<feature type="chain" id="PRO_5022812708" description="Lipoprotein" evidence="1">
    <location>
        <begin position="24"/>
        <end position="319"/>
    </location>
</feature>
<accession>A0A5C4W3G2</accession>
<gene>
    <name evidence="2" type="ORF">FHP29_07265</name>
</gene>
<keyword evidence="3" id="KW-1185">Reference proteome</keyword>
<evidence type="ECO:0008006" key="4">
    <source>
        <dbReference type="Google" id="ProtNLM"/>
    </source>
</evidence>
<name>A0A5C4W3G2_9ACTN</name>